<sequence>MTSHELSLSIYTRLTCLPDILAFIIIGSEELLSLTTWGNVISSYSEIGSSHDFFFVVESLLLIMRMGASPGAASLSPLFHSPCWVSEAFAFLFLFPSQDGKAAAISLIPLFGVLIGDNRWCRAHDLLGNGNTWSCQVPFGFRACEGAARKFLPPFLLPEFLLDFGTSWRVARG</sequence>
<gene>
    <name evidence="1" type="ORF">Tco_0860350</name>
</gene>
<comment type="caution">
    <text evidence="1">The sequence shown here is derived from an EMBL/GenBank/DDBJ whole genome shotgun (WGS) entry which is preliminary data.</text>
</comment>
<proteinExistence type="predicted"/>
<evidence type="ECO:0000313" key="1">
    <source>
        <dbReference type="EMBL" id="GJT13308.1"/>
    </source>
</evidence>
<dbReference type="EMBL" id="BQNB010013218">
    <property type="protein sequence ID" value="GJT13308.1"/>
    <property type="molecule type" value="Genomic_DNA"/>
</dbReference>
<keyword evidence="2" id="KW-1185">Reference proteome</keyword>
<accession>A0ABQ5BIH8</accession>
<dbReference type="Proteomes" id="UP001151760">
    <property type="component" value="Unassembled WGS sequence"/>
</dbReference>
<evidence type="ECO:0000313" key="2">
    <source>
        <dbReference type="Proteomes" id="UP001151760"/>
    </source>
</evidence>
<name>A0ABQ5BIH8_9ASTR</name>
<organism evidence="1 2">
    <name type="scientific">Tanacetum coccineum</name>
    <dbReference type="NCBI Taxonomy" id="301880"/>
    <lineage>
        <taxon>Eukaryota</taxon>
        <taxon>Viridiplantae</taxon>
        <taxon>Streptophyta</taxon>
        <taxon>Embryophyta</taxon>
        <taxon>Tracheophyta</taxon>
        <taxon>Spermatophyta</taxon>
        <taxon>Magnoliopsida</taxon>
        <taxon>eudicotyledons</taxon>
        <taxon>Gunneridae</taxon>
        <taxon>Pentapetalae</taxon>
        <taxon>asterids</taxon>
        <taxon>campanulids</taxon>
        <taxon>Asterales</taxon>
        <taxon>Asteraceae</taxon>
        <taxon>Asteroideae</taxon>
        <taxon>Anthemideae</taxon>
        <taxon>Anthemidinae</taxon>
        <taxon>Tanacetum</taxon>
    </lineage>
</organism>
<reference evidence="1" key="2">
    <citation type="submission" date="2022-01" db="EMBL/GenBank/DDBJ databases">
        <authorList>
            <person name="Yamashiro T."/>
            <person name="Shiraishi A."/>
            <person name="Satake H."/>
            <person name="Nakayama K."/>
        </authorList>
    </citation>
    <scope>NUCLEOTIDE SEQUENCE</scope>
</reference>
<reference evidence="1" key="1">
    <citation type="journal article" date="2022" name="Int. J. Mol. Sci.">
        <title>Draft Genome of Tanacetum Coccineum: Genomic Comparison of Closely Related Tanacetum-Family Plants.</title>
        <authorList>
            <person name="Yamashiro T."/>
            <person name="Shiraishi A."/>
            <person name="Nakayama K."/>
            <person name="Satake H."/>
        </authorList>
    </citation>
    <scope>NUCLEOTIDE SEQUENCE</scope>
</reference>
<protein>
    <submittedName>
        <fullName evidence="1">Uncharacterized protein</fullName>
    </submittedName>
</protein>